<dbReference type="EMBL" id="JAEPRB010000690">
    <property type="protein sequence ID" value="KAG2213330.1"/>
    <property type="molecule type" value="Genomic_DNA"/>
</dbReference>
<dbReference type="OrthoDB" id="2417391at2759"/>
<gene>
    <name evidence="2" type="ORF">INT45_010937</name>
</gene>
<evidence type="ECO:0008006" key="4">
    <source>
        <dbReference type="Google" id="ProtNLM"/>
    </source>
</evidence>
<comment type="caution">
    <text evidence="2">The sequence shown here is derived from an EMBL/GenBank/DDBJ whole genome shotgun (WGS) entry which is preliminary data.</text>
</comment>
<reference evidence="2 3" key="1">
    <citation type="submission" date="2020-12" db="EMBL/GenBank/DDBJ databases">
        <title>Metabolic potential, ecology and presence of endohyphal bacteria is reflected in genomic diversity of Mucoromycotina.</title>
        <authorList>
            <person name="Muszewska A."/>
            <person name="Okrasinska A."/>
            <person name="Steczkiewicz K."/>
            <person name="Drgas O."/>
            <person name="Orlowska M."/>
            <person name="Perlinska-Lenart U."/>
            <person name="Aleksandrzak-Piekarczyk T."/>
            <person name="Szatraj K."/>
            <person name="Zielenkiewicz U."/>
            <person name="Pilsyk S."/>
            <person name="Malc E."/>
            <person name="Mieczkowski P."/>
            <person name="Kruszewska J.S."/>
            <person name="Biernat P."/>
            <person name="Pawlowska J."/>
        </authorList>
    </citation>
    <scope>NUCLEOTIDE SEQUENCE [LARGE SCALE GENOMIC DNA]</scope>
    <source>
        <strain evidence="2 3">CBS 142.35</strain>
    </source>
</reference>
<name>A0A8H7RMU2_9FUNG</name>
<proteinExistence type="predicted"/>
<feature type="region of interest" description="Disordered" evidence="1">
    <location>
        <begin position="110"/>
        <end position="152"/>
    </location>
</feature>
<sequence>MPPLYTKRCPHCSLPKKQAELDAHIIQCEQRRRSYSVITQRQARTDIPDNQTSIDDSIDDYMDTTEYDYDGPEQHYVGEVSNDGDQNSEEAVFYEERMDEDVDRMTRLQLPGAAEEENNDDDYATDENYESDEEEDDDNGQEESFETEQNVDEFYRDAEGNYIDPWTFEMPPCTTVPIDYTEYGQAPLDTHEEISFEIYSWIQEHNVSRAGHEDLIKLLNKRIKSEEGFGKVPLYSPKKCESRLDKMFNLEETKYHMCPDGCRLFPENSKAPCSCGKPQFKNTKPIKTMSYFPLAKQLSAFVADHNTRNLLLETHEPSEEGVLEDIFDGKVFRDRKQELFPNNLDIPVSLFIDGFSAFKGSNSSKMTILHIVVLGLPAQERYKKEHMLQVAIIPGDHNGDLYTFLRPLLNELRTLEAAGMRVTCPDGIFSFNVHLMLTSGDIIGVQEICHHTGHTSQYGCRQCRIKTIPHVSPSGNGTGHYYSGSATMSSPREINEFTDGNKGFGIKKATDFASLQSFHGYTFFGLDELHLIGANCSRKIWLMISGEYKKVNCTIELPKQVCLSIGGAIIESGPMIPSSIFKGSFRDVARKTGLLRSVDWIIFMQFILPTLVFEQLIKKYGSNAPQVEAIMAFVIGCSTALKWKITQQDIAKIKSNFHIWHMHMRENVSPNMYVLNFHLLRHIHETVEALGPLRAYSTRSAERAIGFFKRHVKSRVLPGANAGNIIKRQLLTRNFERVYKSEEITEEQPEGDTYTIMDYPGIELWEARDSIIGNGDECFDIESYLRNYWNNQFDQNDNQVMSSTLSEHIKIGRRLFVNGVVYTCEQYPSASKKLDTLLRFVLPTSTRGVTGTYFGKVIMFFSHIFEEEEHPLCLVKLYGGVTCDEYGTSSRKKKGIPHVFRRPDGATPADKTIVAHVENIQGYAGMLKSSAHTNRFYLIYPDMFPGEVVETDIAKV</sequence>
<accession>A0A8H7RMU2</accession>
<evidence type="ECO:0000256" key="1">
    <source>
        <dbReference type="SAM" id="MobiDB-lite"/>
    </source>
</evidence>
<organism evidence="2 3">
    <name type="scientific">Circinella minor</name>
    <dbReference type="NCBI Taxonomy" id="1195481"/>
    <lineage>
        <taxon>Eukaryota</taxon>
        <taxon>Fungi</taxon>
        <taxon>Fungi incertae sedis</taxon>
        <taxon>Mucoromycota</taxon>
        <taxon>Mucoromycotina</taxon>
        <taxon>Mucoromycetes</taxon>
        <taxon>Mucorales</taxon>
        <taxon>Lichtheimiaceae</taxon>
        <taxon>Circinella</taxon>
    </lineage>
</organism>
<keyword evidence="3" id="KW-1185">Reference proteome</keyword>
<evidence type="ECO:0000313" key="2">
    <source>
        <dbReference type="EMBL" id="KAG2213330.1"/>
    </source>
</evidence>
<feature type="compositionally biased region" description="Acidic residues" evidence="1">
    <location>
        <begin position="114"/>
        <end position="151"/>
    </location>
</feature>
<evidence type="ECO:0000313" key="3">
    <source>
        <dbReference type="Proteomes" id="UP000646827"/>
    </source>
</evidence>
<dbReference type="Proteomes" id="UP000646827">
    <property type="component" value="Unassembled WGS sequence"/>
</dbReference>
<protein>
    <recommendedName>
        <fullName evidence="4">Transposase domain-containing protein</fullName>
    </recommendedName>
</protein>
<dbReference type="AlphaFoldDB" id="A0A8H7RMU2"/>